<protein>
    <recommendedName>
        <fullName evidence="15">Innexin</fullName>
    </recommendedName>
</protein>
<keyword evidence="14 15" id="KW-0407">Ion channel</keyword>
<keyword evidence="7" id="KW-1003">Cell membrane</keyword>
<dbReference type="GO" id="GO:0006890">
    <property type="term" value="P:retrograde vesicle-mediated transport, Golgi to endoplasmic reticulum"/>
    <property type="evidence" value="ECO:0007669"/>
    <property type="project" value="TreeGrafter"/>
</dbReference>
<dbReference type="Pfam" id="PF13850">
    <property type="entry name" value="ERGIC_N"/>
    <property type="match status" value="1"/>
</dbReference>
<keyword evidence="6 15" id="KW-0813">Transport</keyword>
<dbReference type="GO" id="GO:0006888">
    <property type="term" value="P:endoplasmic reticulum to Golgi vesicle-mediated transport"/>
    <property type="evidence" value="ECO:0007669"/>
    <property type="project" value="TreeGrafter"/>
</dbReference>
<dbReference type="InterPro" id="IPR045888">
    <property type="entry name" value="Erv"/>
</dbReference>
<dbReference type="PANTHER" id="PTHR10984">
    <property type="entry name" value="ENDOPLASMIC RETICULUM-GOLGI INTERMEDIATE COMPARTMENT PROTEIN"/>
    <property type="match status" value="1"/>
</dbReference>
<evidence type="ECO:0000256" key="1">
    <source>
        <dbReference type="ARBA" id="ARBA00004257"/>
    </source>
</evidence>
<keyword evidence="11 15" id="KW-1133">Transmembrane helix</keyword>
<evidence type="ECO:0000256" key="3">
    <source>
        <dbReference type="ARBA" id="ARBA00004610"/>
    </source>
</evidence>
<dbReference type="PANTHER" id="PTHR10984:SF25">
    <property type="entry name" value="ENDOPLASMIC RETICULUM-GOLGI INTERMEDIATE COMPARTMENT PROTEIN 3"/>
    <property type="match status" value="1"/>
</dbReference>
<dbReference type="GO" id="GO:0005886">
    <property type="term" value="C:plasma membrane"/>
    <property type="evidence" value="ECO:0007669"/>
    <property type="project" value="UniProtKB-SubCell"/>
</dbReference>
<organism evidence="19 20">
    <name type="scientific">Blomia tropicalis</name>
    <name type="common">Mite</name>
    <dbReference type="NCBI Taxonomy" id="40697"/>
    <lineage>
        <taxon>Eukaryota</taxon>
        <taxon>Metazoa</taxon>
        <taxon>Ecdysozoa</taxon>
        <taxon>Arthropoda</taxon>
        <taxon>Chelicerata</taxon>
        <taxon>Arachnida</taxon>
        <taxon>Acari</taxon>
        <taxon>Acariformes</taxon>
        <taxon>Sarcoptiformes</taxon>
        <taxon>Astigmata</taxon>
        <taxon>Glycyphagoidea</taxon>
        <taxon>Echimyopodidae</taxon>
        <taxon>Blomia</taxon>
    </lineage>
</organism>
<evidence type="ECO:0000256" key="7">
    <source>
        <dbReference type="ARBA" id="ARBA00022475"/>
    </source>
</evidence>
<dbReference type="PROSITE" id="PS51013">
    <property type="entry name" value="PANNEXIN"/>
    <property type="match status" value="1"/>
</dbReference>
<dbReference type="GO" id="GO:0034220">
    <property type="term" value="P:monoatomic ion transmembrane transport"/>
    <property type="evidence" value="ECO:0007669"/>
    <property type="project" value="UniProtKB-KW"/>
</dbReference>
<gene>
    <name evidence="15" type="primary">inx</name>
    <name evidence="19" type="ORF">RDWZM_000754</name>
</gene>
<comment type="caution">
    <text evidence="15">Lacks conserved residue(s) required for the propagation of feature annotation.</text>
</comment>
<dbReference type="InterPro" id="IPR039542">
    <property type="entry name" value="Erv_N"/>
</dbReference>
<evidence type="ECO:0000256" key="9">
    <source>
        <dbReference type="ARBA" id="ARBA00022868"/>
    </source>
</evidence>
<evidence type="ECO:0000313" key="20">
    <source>
        <dbReference type="Proteomes" id="UP001142055"/>
    </source>
</evidence>
<keyword evidence="8 15" id="KW-0812">Transmembrane</keyword>
<feature type="transmembrane region" description="Helical" evidence="15">
    <location>
        <begin position="626"/>
        <end position="643"/>
    </location>
</feature>
<comment type="similarity">
    <text evidence="15">Belongs to the pannexin family.</text>
</comment>
<evidence type="ECO:0000259" key="17">
    <source>
        <dbReference type="Pfam" id="PF07970"/>
    </source>
</evidence>
<evidence type="ECO:0000256" key="5">
    <source>
        <dbReference type="ARBA" id="ARBA00005648"/>
    </source>
</evidence>
<evidence type="ECO:0000256" key="14">
    <source>
        <dbReference type="ARBA" id="ARBA00023303"/>
    </source>
</evidence>
<dbReference type="Proteomes" id="UP001142055">
    <property type="component" value="Chromosome 1"/>
</dbReference>
<feature type="domain" description="Endoplasmic reticulum vesicle transporter C-terminal" evidence="17">
    <location>
        <begin position="164"/>
        <end position="380"/>
    </location>
</feature>
<dbReference type="GO" id="GO:0005789">
    <property type="term" value="C:endoplasmic reticulum membrane"/>
    <property type="evidence" value="ECO:0007669"/>
    <property type="project" value="TreeGrafter"/>
</dbReference>
<keyword evidence="9" id="KW-0303">Gap junction</keyword>
<dbReference type="GO" id="GO:0030134">
    <property type="term" value="C:COPII-coated ER to Golgi transport vesicle"/>
    <property type="evidence" value="ECO:0007669"/>
    <property type="project" value="TreeGrafter"/>
</dbReference>
<dbReference type="GO" id="GO:0033116">
    <property type="term" value="C:endoplasmic reticulum-Golgi intermediate compartment membrane"/>
    <property type="evidence" value="ECO:0007669"/>
    <property type="project" value="UniProtKB-SubCell"/>
</dbReference>
<accession>A0A9Q0MAU8</accession>
<dbReference type="GO" id="GO:0000139">
    <property type="term" value="C:Golgi membrane"/>
    <property type="evidence" value="ECO:0007669"/>
    <property type="project" value="TreeGrafter"/>
</dbReference>
<evidence type="ECO:0000256" key="10">
    <source>
        <dbReference type="ARBA" id="ARBA00022949"/>
    </source>
</evidence>
<dbReference type="AlphaFoldDB" id="A0A9Q0MAU8"/>
<feature type="transmembrane region" description="Helical" evidence="15">
    <location>
        <begin position="695"/>
        <end position="716"/>
    </location>
</feature>
<sequence length="860" mass="99119">MHSKNNDDYDSFNFKTFGEQLSRWDAYPKMLEDFRIKTLGGATVTLISVSLIIIMFIFELNHYLTPYVHEELIIDISSGKKLTINFDITFPHVGCTQLSLDATDVSGEQHINIEHNIFKRRLDDNGDPIELPKKDNSINAKKVVKLPATTTENLVLDPNRCESCYGADSLKHKCCNTCKEVHEAYNAKGWSPPNPLEIEQCKREGVKSMDDQPKEGCQIFGNVEVNKIAGNFHIALGQSFEKNHVHTHDINLSDLFKLNTSHVINHLSFGRKLDNTVNQLDNASFISEEGHGLATFQYYLKIIPTIYQSIDGEEIQTNQFAVTRYKKEFGNTFEILTEARLPGVFFIYEFAPMLVKYSQRLRSFLNFVTTFCGIIGGILTDLSFFAILYRISRTVVVVEMNEEELTIDDEDEGERKWKVNHHSLPEWQIRKSYHYRSIHFIESSTVVLVVQVGICCCPIANSHDGNNETMGRDVDSHRSHRHRARHHHSSVSKRARAHSVSPGPSKAHILNHRRTLTCALSPHSIGFTARIHTIPTNTTLPFGLNRAKRKQPSENRQTHTRARQYFGDPIDCISRDDIPPNLLDTYCWIHTTFSIENAWKKRVGEEVPYPGVDKTTPNEKRVYHAYYQWVCFVLFFQAIFFYVPRYLWKAAEGGLVKNLILGLNRPVLGEEDRLGSINLVTDYLYRNMSLHNTLFLTYTITEVLNLFNVILQMMLIDRFLGGEFSSYGWDVINFSEWDWSVRFDPMIKVFPRLTKCTFHRYGSSGDVQRHDAMCILPINIVNEKVYIFLWFWFYFLAIVSALALVYRALTIFYPGMRTMATHSHCRISIQKRFVKYSNMARLVIGSFGFVGKEYGSTQFP</sequence>
<evidence type="ECO:0000256" key="8">
    <source>
        <dbReference type="ARBA" id="ARBA00022692"/>
    </source>
</evidence>
<proteinExistence type="inferred from homology"/>
<evidence type="ECO:0000256" key="2">
    <source>
        <dbReference type="ARBA" id="ARBA00004457"/>
    </source>
</evidence>
<dbReference type="InterPro" id="IPR012936">
    <property type="entry name" value="Erv_C"/>
</dbReference>
<dbReference type="Pfam" id="PF00876">
    <property type="entry name" value="Innexin"/>
    <property type="match status" value="1"/>
</dbReference>
<feature type="compositionally biased region" description="Basic residues" evidence="16">
    <location>
        <begin position="480"/>
        <end position="497"/>
    </location>
</feature>
<feature type="transmembrane region" description="Helical" evidence="15">
    <location>
        <begin position="39"/>
        <end position="58"/>
    </location>
</feature>
<evidence type="ECO:0000256" key="4">
    <source>
        <dbReference type="ARBA" id="ARBA00004651"/>
    </source>
</evidence>
<feature type="domain" description="Endoplasmic reticulum vesicle transporter N-terminal" evidence="18">
    <location>
        <begin position="21"/>
        <end position="110"/>
    </location>
</feature>
<keyword evidence="20" id="KW-1185">Reference proteome</keyword>
<comment type="subcellular location">
    <subcellularLocation>
        <location evidence="3">Cell junction</location>
        <location evidence="3">Gap junction</location>
    </subcellularLocation>
    <subcellularLocation>
        <location evidence="4 15">Cell membrane</location>
        <topology evidence="4 15">Multi-pass membrane protein</topology>
    </subcellularLocation>
    <subcellularLocation>
        <location evidence="2">Endoplasmic reticulum-Golgi intermediate compartment membrane</location>
        <topology evidence="2">Multi-pass membrane protein</topology>
    </subcellularLocation>
    <subcellularLocation>
        <location evidence="1">Golgi apparatus</location>
        <location evidence="1">cis-Golgi network membrane</location>
        <topology evidence="1">Multi-pass membrane protein</topology>
    </subcellularLocation>
</comment>
<evidence type="ECO:0000259" key="18">
    <source>
        <dbReference type="Pfam" id="PF13850"/>
    </source>
</evidence>
<evidence type="ECO:0000256" key="15">
    <source>
        <dbReference type="RuleBase" id="RU010713"/>
    </source>
</evidence>
<keyword evidence="13 15" id="KW-0472">Membrane</keyword>
<dbReference type="PRINTS" id="PR01262">
    <property type="entry name" value="INNEXIN"/>
</dbReference>
<evidence type="ECO:0000256" key="16">
    <source>
        <dbReference type="SAM" id="MobiDB-lite"/>
    </source>
</evidence>
<comment type="similarity">
    <text evidence="5">Belongs to the ERGIC family.</text>
</comment>
<dbReference type="GO" id="GO:0005921">
    <property type="term" value="C:gap junction"/>
    <property type="evidence" value="ECO:0007669"/>
    <property type="project" value="UniProtKB-SubCell"/>
</dbReference>
<evidence type="ECO:0000256" key="11">
    <source>
        <dbReference type="ARBA" id="ARBA00022989"/>
    </source>
</evidence>
<comment type="function">
    <text evidence="15">Structural component of the gap junctions.</text>
</comment>
<evidence type="ECO:0000256" key="6">
    <source>
        <dbReference type="ARBA" id="ARBA00022448"/>
    </source>
</evidence>
<feature type="transmembrane region" description="Helical" evidence="15">
    <location>
        <begin position="787"/>
        <end position="809"/>
    </location>
</feature>
<comment type="caution">
    <text evidence="19">The sequence shown here is derived from an EMBL/GenBank/DDBJ whole genome shotgun (WGS) entry which is preliminary data.</text>
</comment>
<feature type="region of interest" description="Disordered" evidence="16">
    <location>
        <begin position="480"/>
        <end position="506"/>
    </location>
</feature>
<keyword evidence="12 15" id="KW-0406">Ion transport</keyword>
<evidence type="ECO:0000256" key="13">
    <source>
        <dbReference type="ARBA" id="ARBA00023136"/>
    </source>
</evidence>
<dbReference type="InterPro" id="IPR000990">
    <property type="entry name" value="Innexin"/>
</dbReference>
<dbReference type="Pfam" id="PF07970">
    <property type="entry name" value="COPIIcoated_ERV"/>
    <property type="match status" value="1"/>
</dbReference>
<evidence type="ECO:0000313" key="19">
    <source>
        <dbReference type="EMBL" id="KAJ6222209.1"/>
    </source>
</evidence>
<reference evidence="19" key="1">
    <citation type="submission" date="2022-12" db="EMBL/GenBank/DDBJ databases">
        <title>Genome assemblies of Blomia tropicalis.</title>
        <authorList>
            <person name="Cui Y."/>
        </authorList>
    </citation>
    <scope>NUCLEOTIDE SEQUENCE</scope>
    <source>
        <tissue evidence="19">Adult mites</tissue>
    </source>
</reference>
<evidence type="ECO:0000256" key="12">
    <source>
        <dbReference type="ARBA" id="ARBA00023065"/>
    </source>
</evidence>
<dbReference type="EMBL" id="JAPWDV010000001">
    <property type="protein sequence ID" value="KAJ6222209.1"/>
    <property type="molecule type" value="Genomic_DNA"/>
</dbReference>
<name>A0A9Q0MAU8_BLOTA</name>
<keyword evidence="10" id="KW-0965">Cell junction</keyword>
<feature type="transmembrane region" description="Helical" evidence="15">
    <location>
        <begin position="364"/>
        <end position="389"/>
    </location>
</feature>